<dbReference type="Proteomes" id="UP000825935">
    <property type="component" value="Chromosome 31"/>
</dbReference>
<name>A0A8T2QY20_CERRI</name>
<accession>A0A8T2QY20</accession>
<gene>
    <name evidence="1" type="ORF">KP509_31G028200</name>
</gene>
<dbReference type="AlphaFoldDB" id="A0A8T2QY20"/>
<keyword evidence="2" id="KW-1185">Reference proteome</keyword>
<evidence type="ECO:0000313" key="1">
    <source>
        <dbReference type="EMBL" id="KAH7288494.1"/>
    </source>
</evidence>
<evidence type="ECO:0000313" key="2">
    <source>
        <dbReference type="Proteomes" id="UP000825935"/>
    </source>
</evidence>
<dbReference type="EMBL" id="CM035436">
    <property type="protein sequence ID" value="KAH7288494.1"/>
    <property type="molecule type" value="Genomic_DNA"/>
</dbReference>
<reference evidence="1" key="1">
    <citation type="submission" date="2021-08" db="EMBL/GenBank/DDBJ databases">
        <title>WGS assembly of Ceratopteris richardii.</title>
        <authorList>
            <person name="Marchant D.B."/>
            <person name="Chen G."/>
            <person name="Jenkins J."/>
            <person name="Shu S."/>
            <person name="Leebens-Mack J."/>
            <person name="Grimwood J."/>
            <person name="Schmutz J."/>
            <person name="Soltis P."/>
            <person name="Soltis D."/>
            <person name="Chen Z.-H."/>
        </authorList>
    </citation>
    <scope>NUCLEOTIDE SEQUENCE</scope>
    <source>
        <strain evidence="1">Whitten #5841</strain>
        <tissue evidence="1">Leaf</tissue>
    </source>
</reference>
<organism evidence="1 2">
    <name type="scientific">Ceratopteris richardii</name>
    <name type="common">Triangle waterfern</name>
    <dbReference type="NCBI Taxonomy" id="49495"/>
    <lineage>
        <taxon>Eukaryota</taxon>
        <taxon>Viridiplantae</taxon>
        <taxon>Streptophyta</taxon>
        <taxon>Embryophyta</taxon>
        <taxon>Tracheophyta</taxon>
        <taxon>Polypodiopsida</taxon>
        <taxon>Polypodiidae</taxon>
        <taxon>Polypodiales</taxon>
        <taxon>Pteridineae</taxon>
        <taxon>Pteridaceae</taxon>
        <taxon>Parkerioideae</taxon>
        <taxon>Ceratopteris</taxon>
    </lineage>
</organism>
<comment type="caution">
    <text evidence="1">The sequence shown here is derived from an EMBL/GenBank/DDBJ whole genome shotgun (WGS) entry which is preliminary data.</text>
</comment>
<proteinExistence type="predicted"/>
<sequence>MSKCELDGLGLLYCRWGERRERGVIYLAGRKIELCMQFLFIQSSGYMGVCVCRDHSPKIEEILEVQGPTILASNSFCVPLITDGSSAARVEVALSYVYYICMFQNFRGHVFYSLLSNLFQVSNKVAQSWISGLFVSL</sequence>
<protein>
    <submittedName>
        <fullName evidence="1">Uncharacterized protein</fullName>
    </submittedName>
</protein>